<dbReference type="SUPFAM" id="SSF56672">
    <property type="entry name" value="DNA/RNA polymerases"/>
    <property type="match status" value="1"/>
</dbReference>
<dbReference type="FunFam" id="1.10.340.70:FF:000001">
    <property type="entry name" value="Retrovirus-related Pol polyprotein from transposon gypsy-like Protein"/>
    <property type="match status" value="1"/>
</dbReference>
<dbReference type="Pfam" id="PF17919">
    <property type="entry name" value="RT_RNaseH_2"/>
    <property type="match status" value="1"/>
</dbReference>
<dbReference type="AlphaFoldDB" id="A0A5A7UXN2"/>
<comment type="caution">
    <text evidence="4">The sequence shown here is derived from an EMBL/GenBank/DDBJ whole genome shotgun (WGS) entry which is preliminary data.</text>
</comment>
<evidence type="ECO:0000259" key="2">
    <source>
        <dbReference type="Pfam" id="PF17919"/>
    </source>
</evidence>
<keyword evidence="1" id="KW-0511">Multifunctional enzyme</keyword>
<dbReference type="Gene3D" id="1.10.340.70">
    <property type="match status" value="1"/>
</dbReference>
<gene>
    <name evidence="5" type="ORF">E5676_scaffold451G00090</name>
    <name evidence="4" type="ORF">E6C27_scaffold72G00100</name>
</gene>
<keyword evidence="4" id="KW-0548">Nucleotidyltransferase</keyword>
<dbReference type="EMBL" id="SSTE01005513">
    <property type="protein sequence ID" value="KAA0060723.1"/>
    <property type="molecule type" value="Genomic_DNA"/>
</dbReference>
<dbReference type="OrthoDB" id="1933708at2759"/>
<evidence type="ECO:0000256" key="1">
    <source>
        <dbReference type="ARBA" id="ARBA00023268"/>
    </source>
</evidence>
<proteinExistence type="predicted"/>
<dbReference type="InterPro" id="IPR041588">
    <property type="entry name" value="Integrase_H2C2"/>
</dbReference>
<feature type="domain" description="Reverse transcriptase/retrotransposon-derived protein RNase H-like" evidence="2">
    <location>
        <begin position="45"/>
        <end position="122"/>
    </location>
</feature>
<dbReference type="InterPro" id="IPR050951">
    <property type="entry name" value="Retrovirus_Pol_polyprotein"/>
</dbReference>
<dbReference type="PANTHER" id="PTHR37984:SF5">
    <property type="entry name" value="PROTEIN NYNRIN-LIKE"/>
    <property type="match status" value="1"/>
</dbReference>
<dbReference type="PANTHER" id="PTHR37984">
    <property type="entry name" value="PROTEIN CBG26694"/>
    <property type="match status" value="1"/>
</dbReference>
<accession>A0A5A7UXN2</accession>
<dbReference type="Proteomes" id="UP000321947">
    <property type="component" value="Unassembled WGS sequence"/>
</dbReference>
<organism evidence="4 6">
    <name type="scientific">Cucumis melo var. makuwa</name>
    <name type="common">Oriental melon</name>
    <dbReference type="NCBI Taxonomy" id="1194695"/>
    <lineage>
        <taxon>Eukaryota</taxon>
        <taxon>Viridiplantae</taxon>
        <taxon>Streptophyta</taxon>
        <taxon>Embryophyta</taxon>
        <taxon>Tracheophyta</taxon>
        <taxon>Spermatophyta</taxon>
        <taxon>Magnoliopsida</taxon>
        <taxon>eudicotyledons</taxon>
        <taxon>Gunneridae</taxon>
        <taxon>Pentapetalae</taxon>
        <taxon>rosids</taxon>
        <taxon>fabids</taxon>
        <taxon>Cucurbitales</taxon>
        <taxon>Cucurbitaceae</taxon>
        <taxon>Benincaseae</taxon>
        <taxon>Cucumis</taxon>
    </lineage>
</organism>
<dbReference type="Proteomes" id="UP000321393">
    <property type="component" value="Unassembled WGS sequence"/>
</dbReference>
<keyword evidence="4" id="KW-0808">Transferase</keyword>
<reference evidence="6 7" key="1">
    <citation type="submission" date="2019-08" db="EMBL/GenBank/DDBJ databases">
        <title>Draft genome sequences of two oriental melons (Cucumis melo L. var makuwa).</title>
        <authorList>
            <person name="Kwon S.-Y."/>
        </authorList>
    </citation>
    <scope>NUCLEOTIDE SEQUENCE [LARGE SCALE GENOMIC DNA]</scope>
    <source>
        <strain evidence="7">cv. Chang Bougi</strain>
        <strain evidence="6">cv. SW 3</strain>
        <tissue evidence="4">Leaf</tissue>
    </source>
</reference>
<dbReference type="InterPro" id="IPR043128">
    <property type="entry name" value="Rev_trsase/Diguanyl_cyclase"/>
</dbReference>
<evidence type="ECO:0000313" key="6">
    <source>
        <dbReference type="Proteomes" id="UP000321393"/>
    </source>
</evidence>
<keyword evidence="4" id="KW-0695">RNA-directed DNA polymerase</keyword>
<evidence type="ECO:0000259" key="3">
    <source>
        <dbReference type="Pfam" id="PF17921"/>
    </source>
</evidence>
<name>A0A5A7UXN2_CUCMM</name>
<dbReference type="GO" id="GO:0003964">
    <property type="term" value="F:RNA-directed DNA polymerase activity"/>
    <property type="evidence" value="ECO:0007669"/>
    <property type="project" value="UniProtKB-KW"/>
</dbReference>
<sequence length="247" mass="28642">MSGRRPSRLMRGYSNVYFDDIFIYSKNEKDHMQHLKLAFEALQKKKQQHGFHSIKRKLASQPVLKLLKFDSTFEVAVDASGVGIGVVLSQGGYPIEFFSEKLSPSRQNWSTYEQELYALHQVDKENRVADALSRKEALLTVLSAEITTFNHLPTLYETDEDFGEIWSYCTDHIHDRDYHLVEGFLFKGNQLCIPHTSLREARIEEAHSGGLAGHFGQEKTFQIVTKRFYWPQARQNINNFVKRCYIC</sequence>
<dbReference type="InterPro" id="IPR043502">
    <property type="entry name" value="DNA/RNA_pol_sf"/>
</dbReference>
<evidence type="ECO:0000313" key="4">
    <source>
        <dbReference type="EMBL" id="KAA0060723.1"/>
    </source>
</evidence>
<protein>
    <submittedName>
        <fullName evidence="4">Reverse transcriptase</fullName>
    </submittedName>
</protein>
<dbReference type="EMBL" id="SSTD01016175">
    <property type="protein sequence ID" value="TYK01465.1"/>
    <property type="molecule type" value="Genomic_DNA"/>
</dbReference>
<dbReference type="Pfam" id="PF17921">
    <property type="entry name" value="Integrase_H2C2"/>
    <property type="match status" value="1"/>
</dbReference>
<dbReference type="STRING" id="1194695.A0A5A7UXN2"/>
<dbReference type="Gene3D" id="3.30.70.270">
    <property type="match status" value="1"/>
</dbReference>
<evidence type="ECO:0000313" key="5">
    <source>
        <dbReference type="EMBL" id="TYK01465.1"/>
    </source>
</evidence>
<evidence type="ECO:0000313" key="7">
    <source>
        <dbReference type="Proteomes" id="UP000321947"/>
    </source>
</evidence>
<feature type="domain" description="Integrase zinc-binding" evidence="3">
    <location>
        <begin position="195"/>
        <end position="247"/>
    </location>
</feature>
<dbReference type="InterPro" id="IPR041577">
    <property type="entry name" value="RT_RNaseH_2"/>
</dbReference>